<dbReference type="EMBL" id="LGFU01000016">
    <property type="protein sequence ID" value="KUK46615.1"/>
    <property type="molecule type" value="Genomic_DNA"/>
</dbReference>
<accession>A0A117LGY9</accession>
<name>A0A117LGY9_9CHLR</name>
<reference evidence="1 2" key="1">
    <citation type="journal article" date="2015" name="MBio">
        <title>Genome-Resolved Metagenomic Analysis Reveals Roles for Candidate Phyla and Other Microbial Community Members in Biogeochemical Transformations in Oil Reservoirs.</title>
        <authorList>
            <person name="Hu P."/>
            <person name="Tom L."/>
            <person name="Singh A."/>
            <person name="Thomas B.C."/>
            <person name="Baker B.J."/>
            <person name="Piceno Y.M."/>
            <person name="Andersen G.L."/>
            <person name="Banfield J.F."/>
        </authorList>
    </citation>
    <scope>NUCLEOTIDE SEQUENCE [LARGE SCALE GENOMIC DNA]</scope>
    <source>
        <strain evidence="1">46_16</strain>
    </source>
</reference>
<comment type="caution">
    <text evidence="1">The sequence shown here is derived from an EMBL/GenBank/DDBJ whole genome shotgun (WGS) entry which is preliminary data.</text>
</comment>
<dbReference type="Proteomes" id="UP000064249">
    <property type="component" value="Unassembled WGS sequence"/>
</dbReference>
<organism evidence="1 2">
    <name type="scientific">Anaerolinea thermophila</name>
    <dbReference type="NCBI Taxonomy" id="167964"/>
    <lineage>
        <taxon>Bacteria</taxon>
        <taxon>Bacillati</taxon>
        <taxon>Chloroflexota</taxon>
        <taxon>Anaerolineae</taxon>
        <taxon>Anaerolineales</taxon>
        <taxon>Anaerolineaceae</taxon>
        <taxon>Anaerolinea</taxon>
    </lineage>
</organism>
<proteinExistence type="predicted"/>
<dbReference type="AlphaFoldDB" id="A0A117LGY9"/>
<evidence type="ECO:0000313" key="2">
    <source>
        <dbReference type="Proteomes" id="UP000064249"/>
    </source>
</evidence>
<sequence length="253" mass="27724">MKYLRFLFSIGIMAVLISNCQTQSIAENSMVENLTSTDTHLAEGGNSPTNEPTLEQVSVVISQESCNLSNGPLPALSNPEIVSSIRPVDNSLGGGAVQSKEFTIELLLYCDPIFKPDHDPSYFSDISGLAIYYNWKYDASYDSGLINGYFGIDPDIQWHSGEGPSTKQGYVSQGQSTGVVFPTDTSYDFSTSTPLRFVYIIQTQSGQLSGAVLQFNVQQVSDGLQPTNILVEPLTDAELTNYESYFANRYSIE</sequence>
<gene>
    <name evidence="1" type="ORF">XD73_0502</name>
</gene>
<evidence type="ECO:0000313" key="1">
    <source>
        <dbReference type="EMBL" id="KUK46615.1"/>
    </source>
</evidence>
<protein>
    <submittedName>
        <fullName evidence="1">Uncharacterized protein</fullName>
    </submittedName>
</protein>